<accession>A0A3M0N1I7</accession>
<proteinExistence type="predicted"/>
<dbReference type="Proteomes" id="UP000273516">
    <property type="component" value="Unassembled WGS sequence"/>
</dbReference>
<dbReference type="AlphaFoldDB" id="A0A3M0N1I7"/>
<sequence length="119" mass="12932">MVGPDEPASPRHCRSRAAPPDHLALGEEDIHEVPALPGSGSRPSFEIGQLHATGAAPFDKIAIEPRHIHLPLGDLRDDIMGEADRTIVASNLVPIMQRRYRPGAKIAPFLDRHAVRTGQ</sequence>
<evidence type="ECO:0000313" key="2">
    <source>
        <dbReference type="EMBL" id="RMC37577.1"/>
    </source>
</evidence>
<gene>
    <name evidence="2" type="ORF">C9E81_02160</name>
</gene>
<evidence type="ECO:0000313" key="3">
    <source>
        <dbReference type="Proteomes" id="UP000273516"/>
    </source>
</evidence>
<protein>
    <submittedName>
        <fullName evidence="2">Uncharacterized protein</fullName>
    </submittedName>
</protein>
<comment type="caution">
    <text evidence="2">The sequence shown here is derived from an EMBL/GenBank/DDBJ whole genome shotgun (WGS) entry which is preliminary data.</text>
</comment>
<evidence type="ECO:0000256" key="1">
    <source>
        <dbReference type="SAM" id="MobiDB-lite"/>
    </source>
</evidence>
<feature type="region of interest" description="Disordered" evidence="1">
    <location>
        <begin position="1"/>
        <end position="48"/>
    </location>
</feature>
<organism evidence="2 3">
    <name type="scientific">Paracoccus alkanivorans</name>
    <dbReference type="NCBI Taxonomy" id="2116655"/>
    <lineage>
        <taxon>Bacteria</taxon>
        <taxon>Pseudomonadati</taxon>
        <taxon>Pseudomonadota</taxon>
        <taxon>Alphaproteobacteria</taxon>
        <taxon>Rhodobacterales</taxon>
        <taxon>Paracoccaceae</taxon>
        <taxon>Paracoccus</taxon>
    </lineage>
</organism>
<name>A0A3M0N1I7_9RHOB</name>
<dbReference type="EMBL" id="QOKZ01000001">
    <property type="protein sequence ID" value="RMC37577.1"/>
    <property type="molecule type" value="Genomic_DNA"/>
</dbReference>
<reference evidence="2 3" key="1">
    <citation type="submission" date="2018-07" db="EMBL/GenBank/DDBJ databases">
        <authorList>
            <person name="Zhang Y."/>
            <person name="Wang L."/>
            <person name="Ma S."/>
        </authorList>
    </citation>
    <scope>NUCLEOTIDE SEQUENCE [LARGE SCALE GENOMIC DNA]</scope>
    <source>
        <strain evidence="2 3">4-2</strain>
    </source>
</reference>
<keyword evidence="3" id="KW-1185">Reference proteome</keyword>